<evidence type="ECO:0000256" key="6">
    <source>
        <dbReference type="PIRNR" id="PIRNR036417"/>
    </source>
</evidence>
<evidence type="ECO:0000256" key="2">
    <source>
        <dbReference type="ARBA" id="ARBA00005531"/>
    </source>
</evidence>
<dbReference type="InterPro" id="IPR016039">
    <property type="entry name" value="Thiolase-like"/>
</dbReference>
<evidence type="ECO:0000256" key="7">
    <source>
        <dbReference type="PIRSR" id="PIRSR036417-1"/>
    </source>
</evidence>
<dbReference type="CDD" id="cd00831">
    <property type="entry name" value="CHS_like"/>
    <property type="match status" value="1"/>
</dbReference>
<reference evidence="11" key="1">
    <citation type="submission" date="2022-08" db="EMBL/GenBank/DDBJ databases">
        <authorList>
            <person name="Gutierrez-Valencia J."/>
        </authorList>
    </citation>
    <scope>NUCLEOTIDE SEQUENCE</scope>
</reference>
<dbReference type="PANTHER" id="PTHR31561">
    <property type="entry name" value="3-KETOACYL-COA SYNTHASE"/>
    <property type="match status" value="1"/>
</dbReference>
<evidence type="ECO:0000313" key="12">
    <source>
        <dbReference type="Proteomes" id="UP001154282"/>
    </source>
</evidence>
<comment type="catalytic activity">
    <reaction evidence="5">
        <text>a very-long-chain acyl-CoA + malonyl-CoA + H(+) = a very-long-chain 3-oxoacyl-CoA + CO2 + CoA</text>
        <dbReference type="Rhea" id="RHEA:32727"/>
        <dbReference type="ChEBI" id="CHEBI:15378"/>
        <dbReference type="ChEBI" id="CHEBI:16526"/>
        <dbReference type="ChEBI" id="CHEBI:57287"/>
        <dbReference type="ChEBI" id="CHEBI:57384"/>
        <dbReference type="ChEBI" id="CHEBI:90725"/>
        <dbReference type="ChEBI" id="CHEBI:90736"/>
        <dbReference type="EC" id="2.3.1.199"/>
    </reaction>
</comment>
<dbReference type="GO" id="GO:0009922">
    <property type="term" value="F:fatty acid elongase activity"/>
    <property type="evidence" value="ECO:0007669"/>
    <property type="project" value="UniProtKB-EC"/>
</dbReference>
<dbReference type="EC" id="2.3.1.-" evidence="6"/>
<feature type="domain" description="Beta-ketoacyl-[acyl-carrier-protein] synthase III C-terminal" evidence="10">
    <location>
        <begin position="333"/>
        <end position="415"/>
    </location>
</feature>
<dbReference type="InterPro" id="IPR013601">
    <property type="entry name" value="FAE1_typ3_polyketide_synth"/>
</dbReference>
<evidence type="ECO:0000256" key="5">
    <source>
        <dbReference type="ARBA" id="ARBA00047375"/>
    </source>
</evidence>
<keyword evidence="8" id="KW-0732">Signal</keyword>
<name>A0AAV0JNH3_9ROSI</name>
<feature type="active site" evidence="7">
    <location>
        <position position="340"/>
    </location>
</feature>
<dbReference type="Proteomes" id="UP001154282">
    <property type="component" value="Unassembled WGS sequence"/>
</dbReference>
<feature type="active site" evidence="7">
    <location>
        <position position="369"/>
    </location>
</feature>
<dbReference type="GO" id="GO:0006633">
    <property type="term" value="P:fatty acid biosynthetic process"/>
    <property type="evidence" value="ECO:0007669"/>
    <property type="project" value="InterPro"/>
</dbReference>
<accession>A0AAV0JNH3</accession>
<feature type="active site" evidence="7">
    <location>
        <position position="336"/>
    </location>
</feature>
<proteinExistence type="inferred from homology"/>
<dbReference type="AlphaFoldDB" id="A0AAV0JNH3"/>
<feature type="chain" id="PRO_5043863578" description="3-ketoacyl-CoA synthase" evidence="8">
    <location>
        <begin position="18"/>
        <end position="448"/>
    </location>
</feature>
<dbReference type="Pfam" id="PF08541">
    <property type="entry name" value="ACP_syn_III_C"/>
    <property type="match status" value="1"/>
</dbReference>
<feature type="domain" description="FAE" evidence="9">
    <location>
        <begin position="23"/>
        <end position="303"/>
    </location>
</feature>
<evidence type="ECO:0000259" key="10">
    <source>
        <dbReference type="Pfam" id="PF08541"/>
    </source>
</evidence>
<dbReference type="GO" id="GO:0016020">
    <property type="term" value="C:membrane"/>
    <property type="evidence" value="ECO:0007669"/>
    <property type="project" value="InterPro"/>
</dbReference>
<dbReference type="Gene3D" id="3.40.47.10">
    <property type="match status" value="1"/>
</dbReference>
<evidence type="ECO:0000259" key="9">
    <source>
        <dbReference type="Pfam" id="PF08392"/>
    </source>
</evidence>
<organism evidence="11 12">
    <name type="scientific">Linum tenue</name>
    <dbReference type="NCBI Taxonomy" id="586396"/>
    <lineage>
        <taxon>Eukaryota</taxon>
        <taxon>Viridiplantae</taxon>
        <taxon>Streptophyta</taxon>
        <taxon>Embryophyta</taxon>
        <taxon>Tracheophyta</taxon>
        <taxon>Spermatophyta</taxon>
        <taxon>Magnoliopsida</taxon>
        <taxon>eudicotyledons</taxon>
        <taxon>Gunneridae</taxon>
        <taxon>Pentapetalae</taxon>
        <taxon>rosids</taxon>
        <taxon>fabids</taxon>
        <taxon>Malpighiales</taxon>
        <taxon>Linaceae</taxon>
        <taxon>Linum</taxon>
    </lineage>
</organism>
<dbReference type="SUPFAM" id="SSF53901">
    <property type="entry name" value="Thiolase-like"/>
    <property type="match status" value="1"/>
</dbReference>
<feature type="active site" evidence="7">
    <location>
        <position position="243"/>
    </location>
</feature>
<feature type="signal peptide" evidence="8">
    <location>
        <begin position="1"/>
        <end position="17"/>
    </location>
</feature>
<evidence type="ECO:0000256" key="1">
    <source>
        <dbReference type="ARBA" id="ARBA00005194"/>
    </source>
</evidence>
<comment type="caution">
    <text evidence="11">The sequence shown here is derived from an EMBL/GenBank/DDBJ whole genome shotgun (WGS) entry which is preliminary data.</text>
</comment>
<sequence>MMIFLFLLFSCITFHLYKLIFQNRSCCYLLHYECYKATDDRKVDAETCAKIVMRNKNLGPQEQRLILQTMVRSGLGDETYCPRNILEGREAAPTLSDSLSEIDDITFDTLDALFAKTKISPTDIDILVVNVSLFSPAPSLTSRVVNTYKMREGIKTFNISGMGCSATIVAIDLVQQLFKTHNKALAIVVSTESLGPNWYCGKESSMLVASCLCRSGGCSMLLTNNGSFKGKSVMKLNQLVRTHLGADDDAYNCCIKTEDKLGHQGFLLTKGLSRATSIAFTLNLKVLVPKILPGKDLLLYVFHSYSRNRAKDSTVAIPSSIEEAGGGISLKAGIEHFCIHPGVRALIDGVGKSLGLDDYDLEPSRMALHRFGNTAAAGVWYVLGYMEAKKRLKRGDRILMIGYGAGFKCNSCVWEVTRDLTGGNVWEDCIDSYPLPKVNVSPFLGMFG</sequence>
<feature type="active site" evidence="7">
    <location>
        <position position="373"/>
    </location>
</feature>
<keyword evidence="3 6" id="KW-0808">Transferase</keyword>
<evidence type="ECO:0000313" key="11">
    <source>
        <dbReference type="EMBL" id="CAI0411507.1"/>
    </source>
</evidence>
<dbReference type="EMBL" id="CAMGYJ010000005">
    <property type="protein sequence ID" value="CAI0411507.1"/>
    <property type="molecule type" value="Genomic_DNA"/>
</dbReference>
<feature type="active site" evidence="7">
    <location>
        <position position="164"/>
    </location>
</feature>
<dbReference type="PIRSF" id="PIRSF036417">
    <property type="entry name" value="3-ktacl-CoA_syn"/>
    <property type="match status" value="1"/>
</dbReference>
<comment type="similarity">
    <text evidence="2 6">Belongs to the thiolase-like superfamily. Chalcone/stilbene synthases family.</text>
</comment>
<evidence type="ECO:0000256" key="4">
    <source>
        <dbReference type="ARBA" id="ARBA00023315"/>
    </source>
</evidence>
<comment type="pathway">
    <text evidence="1 6">Lipid metabolism; fatty acid biosynthesis.</text>
</comment>
<dbReference type="InterPro" id="IPR013747">
    <property type="entry name" value="ACP_syn_III_C"/>
</dbReference>
<protein>
    <recommendedName>
        <fullName evidence="6">3-ketoacyl-CoA synthase</fullName>
        <ecNumber evidence="6">2.3.1.-</ecNumber>
    </recommendedName>
</protein>
<keyword evidence="4 6" id="KW-0012">Acyltransferase</keyword>
<dbReference type="InterPro" id="IPR012392">
    <property type="entry name" value="3-ktacl-CoA_syn"/>
</dbReference>
<gene>
    <name evidence="11" type="ORF">LITE_LOCUS15203</name>
</gene>
<dbReference type="Pfam" id="PF08392">
    <property type="entry name" value="FAE1_CUT1_RppA"/>
    <property type="match status" value="1"/>
</dbReference>
<keyword evidence="12" id="KW-1185">Reference proteome</keyword>
<evidence type="ECO:0000256" key="8">
    <source>
        <dbReference type="SAM" id="SignalP"/>
    </source>
</evidence>
<evidence type="ECO:0000256" key="3">
    <source>
        <dbReference type="ARBA" id="ARBA00022679"/>
    </source>
</evidence>